<organism evidence="2 3">
    <name type="scientific">Marivivens donghaensis</name>
    <dbReference type="NCBI Taxonomy" id="1699413"/>
    <lineage>
        <taxon>Bacteria</taxon>
        <taxon>Pseudomonadati</taxon>
        <taxon>Pseudomonadota</taxon>
        <taxon>Alphaproteobacteria</taxon>
        <taxon>Rhodobacterales</taxon>
        <taxon>Paracoccaceae</taxon>
        <taxon>Marivivens group</taxon>
        <taxon>Marivivens</taxon>
    </lineage>
</organism>
<comment type="caution">
    <text evidence="2">The sequence shown here is derived from an EMBL/GenBank/DDBJ whole genome shotgun (WGS) entry which is preliminary data.</text>
</comment>
<dbReference type="InterPro" id="IPR014914">
    <property type="entry name" value="RES_dom"/>
</dbReference>
<gene>
    <name evidence="2" type="ORF">HCZ30_05200</name>
</gene>
<keyword evidence="3" id="KW-1185">Reference proteome</keyword>
<reference evidence="2 3" key="1">
    <citation type="submission" date="2020-03" db="EMBL/GenBank/DDBJ databases">
        <title>Bacterial isolates of synthetic phycosphere.</title>
        <authorList>
            <person name="Fu H."/>
            <person name="Moran M.A."/>
        </authorList>
    </citation>
    <scope>NUCLEOTIDE SEQUENCE [LARGE SCALE GENOMIC DNA]</scope>
    <source>
        <strain evidence="2 3">HF1</strain>
    </source>
</reference>
<dbReference type="Pfam" id="PF08808">
    <property type="entry name" value="RES"/>
    <property type="match status" value="1"/>
</dbReference>
<feature type="domain" description="RES" evidence="1">
    <location>
        <begin position="174"/>
        <end position="328"/>
    </location>
</feature>
<evidence type="ECO:0000313" key="2">
    <source>
        <dbReference type="EMBL" id="NIY71830.1"/>
    </source>
</evidence>
<evidence type="ECO:0000313" key="3">
    <source>
        <dbReference type="Proteomes" id="UP000709466"/>
    </source>
</evidence>
<dbReference type="SMART" id="SM00953">
    <property type="entry name" value="RES"/>
    <property type="match status" value="1"/>
</dbReference>
<proteinExistence type="predicted"/>
<dbReference type="EMBL" id="JAATOP010000002">
    <property type="protein sequence ID" value="NIY71830.1"/>
    <property type="molecule type" value="Genomic_DNA"/>
</dbReference>
<dbReference type="Proteomes" id="UP000709466">
    <property type="component" value="Unassembled WGS sequence"/>
</dbReference>
<accession>A0ABX0VWK7</accession>
<evidence type="ECO:0000259" key="1">
    <source>
        <dbReference type="SMART" id="SM00953"/>
    </source>
</evidence>
<protein>
    <submittedName>
        <fullName evidence="2">RES family NAD+ phosphorylase</fullName>
    </submittedName>
</protein>
<dbReference type="RefSeq" id="WP_167637038.1">
    <property type="nucleotide sequence ID" value="NZ_JAATOP010000002.1"/>
</dbReference>
<sequence>MSNDFCCPRCFGDTYLEKYRIPEQSSEEGLCPRCASRGVPLVRPEQLEEEFETLLSAYEVVDEGGESIISLLRRDWCLFPEDSLRHSDAQLLLLEVMQHDGTYLKKFRVRESDEVAPIADWGGIRDELRYKNRYFPQENVDFDALAGLLAHLANTTEAKTWCRARIQVSPEPFDLRQMGAPPREVSSHGRASPPGIPYLYLASNAETGVSEVRPHPSDYVSVAQFELKKDLKVIDFRNPRRYVSPFVLGGDIQILQLRADLPFLEEVGKELTRPVVPRSAPVDYVPSQYICEFAKMHKYDGVMYRSSAETGSNLAVFDVELAEAVKVERYSVEKVDVRIAPSNG</sequence>
<name>A0ABX0VWK7_9RHOB</name>